<evidence type="ECO:0000256" key="1">
    <source>
        <dbReference type="SAM" id="SignalP"/>
    </source>
</evidence>
<protein>
    <submittedName>
        <fullName evidence="2">Uncharacterized protein</fullName>
    </submittedName>
</protein>
<evidence type="ECO:0000313" key="2">
    <source>
        <dbReference type="EMBL" id="TCU37047.1"/>
    </source>
</evidence>
<evidence type="ECO:0000313" key="3">
    <source>
        <dbReference type="Proteomes" id="UP000295507"/>
    </source>
</evidence>
<comment type="caution">
    <text evidence="2">The sequence shown here is derived from an EMBL/GenBank/DDBJ whole genome shotgun (WGS) entry which is preliminary data.</text>
</comment>
<proteinExistence type="predicted"/>
<dbReference type="Proteomes" id="UP000295507">
    <property type="component" value="Unassembled WGS sequence"/>
</dbReference>
<feature type="chain" id="PRO_5020586680" evidence="1">
    <location>
        <begin position="23"/>
        <end position="89"/>
    </location>
</feature>
<feature type="signal peptide" evidence="1">
    <location>
        <begin position="1"/>
        <end position="22"/>
    </location>
</feature>
<reference evidence="2 3" key="1">
    <citation type="submission" date="2019-03" db="EMBL/GenBank/DDBJ databases">
        <title>Genomic Encyclopedia of Type Strains, Phase IV (KMG-V): Genome sequencing to study the core and pangenomes of soil and plant-associated prokaryotes.</title>
        <authorList>
            <person name="Whitman W."/>
        </authorList>
    </citation>
    <scope>NUCLEOTIDE SEQUENCE [LARGE SCALE GENOMIC DNA]</scope>
    <source>
        <strain evidence="2 3">IE4868</strain>
    </source>
</reference>
<organism evidence="2 3">
    <name type="scientific">Rhizobium azibense</name>
    <dbReference type="NCBI Taxonomy" id="1136135"/>
    <lineage>
        <taxon>Bacteria</taxon>
        <taxon>Pseudomonadati</taxon>
        <taxon>Pseudomonadota</taxon>
        <taxon>Alphaproteobacteria</taxon>
        <taxon>Hyphomicrobiales</taxon>
        <taxon>Rhizobiaceae</taxon>
        <taxon>Rhizobium/Agrobacterium group</taxon>
        <taxon>Rhizobium</taxon>
    </lineage>
</organism>
<accession>A0A4R3RQV1</accession>
<dbReference type="EMBL" id="SMBK01000006">
    <property type="protein sequence ID" value="TCU37047.1"/>
    <property type="molecule type" value="Genomic_DNA"/>
</dbReference>
<name>A0A4R3RQV1_9HYPH</name>
<sequence length="89" mass="9701">MKANTLLALTAGIHLISLPAVAELKRQSTYDDRPMACAAFYRALARASKDTGDNANSDRYMAKFRVLYDQGVENVLAVGGTREQAHKAT</sequence>
<dbReference type="AlphaFoldDB" id="A0A4R3RQV1"/>
<gene>
    <name evidence="2" type="ORF">EV129_1068</name>
</gene>
<keyword evidence="1" id="KW-0732">Signal</keyword>